<evidence type="ECO:0000259" key="2">
    <source>
        <dbReference type="PROSITE" id="PS50125"/>
    </source>
</evidence>
<dbReference type="CDD" id="cd07302">
    <property type="entry name" value="CHD"/>
    <property type="match status" value="1"/>
</dbReference>
<dbReference type="Gene3D" id="3.30.70.1230">
    <property type="entry name" value="Nucleotide cyclase"/>
    <property type="match status" value="1"/>
</dbReference>
<comment type="caution">
    <text evidence="3">The sequence shown here is derived from an EMBL/GenBank/DDBJ whole genome shotgun (WGS) entry which is preliminary data.</text>
</comment>
<feature type="transmembrane region" description="Helical" evidence="1">
    <location>
        <begin position="14"/>
        <end position="34"/>
    </location>
</feature>
<evidence type="ECO:0000256" key="1">
    <source>
        <dbReference type="SAM" id="Phobius"/>
    </source>
</evidence>
<dbReference type="SMART" id="SM00044">
    <property type="entry name" value="CYCc"/>
    <property type="match status" value="1"/>
</dbReference>
<name>U2XMP2_9PROT</name>
<dbReference type="InterPro" id="IPR050697">
    <property type="entry name" value="Adenylyl/Guanylyl_Cyclase_3/4"/>
</dbReference>
<feature type="transmembrane region" description="Helical" evidence="1">
    <location>
        <begin position="378"/>
        <end position="399"/>
    </location>
</feature>
<dbReference type="PATRIC" id="fig|1397666.3.peg.1274"/>
<dbReference type="STRING" id="1397666.RS24_01385"/>
<evidence type="ECO:0000313" key="3">
    <source>
        <dbReference type="EMBL" id="ERL46387.1"/>
    </source>
</evidence>
<dbReference type="PANTHER" id="PTHR43081:SF1">
    <property type="entry name" value="ADENYLATE CYCLASE, TERMINAL-DIFFERENTIATION SPECIFIC"/>
    <property type="match status" value="1"/>
</dbReference>
<dbReference type="EMBL" id="AWXE01000004">
    <property type="protein sequence ID" value="ERL46387.1"/>
    <property type="molecule type" value="Genomic_DNA"/>
</dbReference>
<dbReference type="GO" id="GO:0035556">
    <property type="term" value="P:intracellular signal transduction"/>
    <property type="evidence" value="ECO:0007669"/>
    <property type="project" value="InterPro"/>
</dbReference>
<protein>
    <submittedName>
        <fullName evidence="3">Dual-specificity RNA methyltransferase RlmN protein</fullName>
    </submittedName>
</protein>
<organism evidence="3 4">
    <name type="scientific">Candidatus Micropelagius thuwalensis</name>
    <dbReference type="NCBI Taxonomy" id="1397666"/>
    <lineage>
        <taxon>Bacteria</taxon>
        <taxon>Pseudomonadati</taxon>
        <taxon>Pseudomonadota</taxon>
        <taxon>Alphaproteobacteria</taxon>
        <taxon>PS1 clade</taxon>
        <taxon>Candidatus Micropelagius</taxon>
    </lineage>
</organism>
<gene>
    <name evidence="3" type="primary">rlmN1</name>
    <name evidence="3" type="ORF">RS24_01385</name>
</gene>
<dbReference type="GO" id="GO:0004016">
    <property type="term" value="F:adenylate cyclase activity"/>
    <property type="evidence" value="ECO:0007669"/>
    <property type="project" value="UniProtKB-ARBA"/>
</dbReference>
<accession>U2XMP2</accession>
<dbReference type="SMART" id="SM01080">
    <property type="entry name" value="CHASE2"/>
    <property type="match status" value="1"/>
</dbReference>
<dbReference type="GO" id="GO:0032259">
    <property type="term" value="P:methylation"/>
    <property type="evidence" value="ECO:0007669"/>
    <property type="project" value="UniProtKB-KW"/>
</dbReference>
<dbReference type="InterPro" id="IPR007890">
    <property type="entry name" value="CHASE2"/>
</dbReference>
<dbReference type="PROSITE" id="PS50125">
    <property type="entry name" value="GUANYLATE_CYCLASE_2"/>
    <property type="match status" value="1"/>
</dbReference>
<dbReference type="Pfam" id="PF05226">
    <property type="entry name" value="CHASE2"/>
    <property type="match status" value="1"/>
</dbReference>
<sequence>MFVRLLSFLKFTKIVGWVLPLIVLIAVTGMVWGLPRPLEALQNAVFDQYNRLHPRQVENNPVFIIDIDEKSLELFGQFPWPRQIFSDIITTASASGAAAIGIDVMFAEPDRNSPSEVLANWKSLQMMEDASQASLNWDVLEKDIMKNIVDPDGTLAKALRNSNTVLSMAFTDDGRSIPISKTGFAIQKTNLELVDPLLYVPQSSAAISNLDMLHEAASGVGLINAKIDSDGLIRTTFTVLRHEQQLYPAMAIELLRVAQGAQSLIVKTTGVRSEAGFSSGAGLSRIKVGQFIVPVEADGSMRLYYTERKNIQRIPAWKVATRDFDPLFMSGKIGIIGSSAAGLLDNRATPIDPVTPGVEIHLQAIQQIVDGQFLTRPLLLKFGEIALAFTMGLLIIALVELTGLIFPTLLWFLTSLSGVGFSWWSYTEKMMLVDPANPIFITGATLLTAGALRYIRNEEERRGVRNAFGQYLAPELVEVIAKNPKELQLGGVVKPLTVMFTDIRDFTSISEGLSQTPQLLTHLINRFLTTMSGLIYNRQGTIDKYIGDCIMAFWNAPTDLENHERLSCLAALDMQKAIKELNHSLKNDPELKGVWSSQLAMGIGLNTGETLVGNIGSDQRFNYSALGDAVNVAARLEGQTKFYGVDILLGAQTAEAASDMAMLEIDLITLKGKAEPERIYVLMGDNDKAIDADFLSGKAMHERMLEAYKGQNWRLAIDLLNRLEAVFPELKKTYRIYSTRIDNFRHYPPGENWNGVYVATNK</sequence>
<keyword evidence="1" id="KW-0812">Transmembrane</keyword>
<keyword evidence="1" id="KW-0472">Membrane</keyword>
<dbReference type="Pfam" id="PF00211">
    <property type="entry name" value="Guanylate_cyc"/>
    <property type="match status" value="1"/>
</dbReference>
<dbReference type="OrthoDB" id="9789782at2"/>
<dbReference type="AlphaFoldDB" id="U2XMP2"/>
<dbReference type="InterPro" id="IPR001054">
    <property type="entry name" value="A/G_cyclase"/>
</dbReference>
<keyword evidence="4" id="KW-1185">Reference proteome</keyword>
<dbReference type="GO" id="GO:0006171">
    <property type="term" value="P:cAMP biosynthetic process"/>
    <property type="evidence" value="ECO:0007669"/>
    <property type="project" value="TreeGrafter"/>
</dbReference>
<evidence type="ECO:0000313" key="4">
    <source>
        <dbReference type="Proteomes" id="UP000016762"/>
    </source>
</evidence>
<proteinExistence type="predicted"/>
<dbReference type="InterPro" id="IPR029787">
    <property type="entry name" value="Nucleotide_cyclase"/>
</dbReference>
<dbReference type="PANTHER" id="PTHR43081">
    <property type="entry name" value="ADENYLATE CYCLASE, TERMINAL-DIFFERENTIATION SPECIFIC-RELATED"/>
    <property type="match status" value="1"/>
</dbReference>
<dbReference type="eggNOG" id="COG2114">
    <property type="taxonomic scope" value="Bacteria"/>
</dbReference>
<dbReference type="SUPFAM" id="SSF55073">
    <property type="entry name" value="Nucleotide cyclase"/>
    <property type="match status" value="1"/>
</dbReference>
<keyword evidence="3" id="KW-0489">Methyltransferase</keyword>
<dbReference type="Proteomes" id="UP000016762">
    <property type="component" value="Unassembled WGS sequence"/>
</dbReference>
<dbReference type="GO" id="GO:0008168">
    <property type="term" value="F:methyltransferase activity"/>
    <property type="evidence" value="ECO:0007669"/>
    <property type="project" value="UniProtKB-KW"/>
</dbReference>
<feature type="transmembrane region" description="Helical" evidence="1">
    <location>
        <begin position="436"/>
        <end position="455"/>
    </location>
</feature>
<feature type="transmembrane region" description="Helical" evidence="1">
    <location>
        <begin position="404"/>
        <end position="424"/>
    </location>
</feature>
<keyword evidence="3" id="KW-0808">Transferase</keyword>
<dbReference type="RefSeq" id="WP_021777365.1">
    <property type="nucleotide sequence ID" value="NZ_AWXE01000004.1"/>
</dbReference>
<keyword evidence="1" id="KW-1133">Transmembrane helix</keyword>
<dbReference type="eggNOG" id="COG4252">
    <property type="taxonomic scope" value="Bacteria"/>
</dbReference>
<feature type="domain" description="Guanylate cyclase" evidence="2">
    <location>
        <begin position="497"/>
        <end position="637"/>
    </location>
</feature>
<reference evidence="3 4" key="1">
    <citation type="journal article" date="2014" name="FEMS Microbiol. Ecol.">
        <title>Genomic differentiation among two strains of the PS1 clade isolated from geographically separated marine habitats.</title>
        <authorList>
            <person name="Jimenez-Infante F."/>
            <person name="Ngugi D.K."/>
            <person name="Alam I."/>
            <person name="Rashid M."/>
            <person name="Baalawi W."/>
            <person name="Kamau A.A."/>
            <person name="Bajic V.B."/>
            <person name="Stingl U."/>
        </authorList>
    </citation>
    <scope>NUCLEOTIDE SEQUENCE [LARGE SCALE GENOMIC DNA]</scope>
    <source>
        <strain evidence="3 4">RS24</strain>
    </source>
</reference>